<evidence type="ECO:0000313" key="3">
    <source>
        <dbReference type="Proteomes" id="UP000295781"/>
    </source>
</evidence>
<accession>A0A4P2Q6V3</accession>
<name>A0A4P2Q6V3_SORCE</name>
<evidence type="ECO:0000313" key="2">
    <source>
        <dbReference type="EMBL" id="AUX24856.1"/>
    </source>
</evidence>
<keyword evidence="1" id="KW-0732">Signal</keyword>
<dbReference type="AlphaFoldDB" id="A0A4P2Q6V3"/>
<organism evidence="2 3">
    <name type="scientific">Sorangium cellulosum</name>
    <name type="common">Polyangium cellulosum</name>
    <dbReference type="NCBI Taxonomy" id="56"/>
    <lineage>
        <taxon>Bacteria</taxon>
        <taxon>Pseudomonadati</taxon>
        <taxon>Myxococcota</taxon>
        <taxon>Polyangia</taxon>
        <taxon>Polyangiales</taxon>
        <taxon>Polyangiaceae</taxon>
        <taxon>Sorangium</taxon>
    </lineage>
</organism>
<dbReference type="EMBL" id="CP012670">
    <property type="protein sequence ID" value="AUX24856.1"/>
    <property type="molecule type" value="Genomic_DNA"/>
</dbReference>
<proteinExistence type="predicted"/>
<evidence type="ECO:0000256" key="1">
    <source>
        <dbReference type="SAM" id="SignalP"/>
    </source>
</evidence>
<protein>
    <recommendedName>
        <fullName evidence="4">Secreted protein</fullName>
    </recommendedName>
</protein>
<evidence type="ECO:0008006" key="4">
    <source>
        <dbReference type="Google" id="ProtNLM"/>
    </source>
</evidence>
<gene>
    <name evidence="2" type="ORF">SOCEGT47_053960</name>
</gene>
<feature type="signal peptide" evidence="1">
    <location>
        <begin position="1"/>
        <end position="18"/>
    </location>
</feature>
<dbReference type="Proteomes" id="UP000295781">
    <property type="component" value="Chromosome"/>
</dbReference>
<dbReference type="OrthoDB" id="5526081at2"/>
<sequence>MSAALFAALSLAMSGVCAAISWKHPARIARATCGDARELARSLRALPGEARLAELARRSPPESWEHRLSVAVMTAADPRAKIAAANDLLAEVEQRLDVGAGWPPAAARLSALGALLLATLSFLARGGPSVIALVLGAGAAGAIASAAAGRAGRAAAARQREAIDALVAAALVDAALVDAALVDAALGARAPLVDAAALGARAPLDGVARAPSASSRRARRKHP</sequence>
<feature type="chain" id="PRO_5020642991" description="Secreted protein" evidence="1">
    <location>
        <begin position="19"/>
        <end position="223"/>
    </location>
</feature>
<reference evidence="2 3" key="1">
    <citation type="submission" date="2015-09" db="EMBL/GenBank/DDBJ databases">
        <title>Sorangium comparison.</title>
        <authorList>
            <person name="Zaburannyi N."/>
            <person name="Bunk B."/>
            <person name="Overmann J."/>
            <person name="Mueller R."/>
        </authorList>
    </citation>
    <scope>NUCLEOTIDE SEQUENCE [LARGE SCALE GENOMIC DNA]</scope>
    <source>
        <strain evidence="2 3">So ceGT47</strain>
    </source>
</reference>
<dbReference type="RefSeq" id="WP_129351415.1">
    <property type="nucleotide sequence ID" value="NZ_CP012670.1"/>
</dbReference>